<keyword evidence="3" id="KW-1185">Reference proteome</keyword>
<dbReference type="InterPro" id="IPR036465">
    <property type="entry name" value="vWFA_dom_sf"/>
</dbReference>
<dbReference type="InterPro" id="IPR003343">
    <property type="entry name" value="Big_2"/>
</dbReference>
<protein>
    <submittedName>
        <fullName evidence="2">Cytosolic protein</fullName>
    </submittedName>
</protein>
<organism evidence="2 3">
    <name type="scientific">Bacillus caldolyticus</name>
    <dbReference type="NCBI Taxonomy" id="1394"/>
    <lineage>
        <taxon>Bacteria</taxon>
        <taxon>Bacillati</taxon>
        <taxon>Bacillota</taxon>
        <taxon>Bacilli</taxon>
        <taxon>Bacillales</taxon>
        <taxon>Anoxybacillaceae</taxon>
        <taxon>Geobacillus</taxon>
        <taxon>Geobacillus thermoleovorans group</taxon>
    </lineage>
</organism>
<dbReference type="SUPFAM" id="SSF49373">
    <property type="entry name" value="Invasin/intimin cell-adhesion fragments"/>
    <property type="match status" value="1"/>
</dbReference>
<name>A0ABM6QQM4_BACCL</name>
<dbReference type="EMBL" id="CP025074">
    <property type="protein sequence ID" value="AUI37653.1"/>
    <property type="molecule type" value="Genomic_DNA"/>
</dbReference>
<dbReference type="PANTHER" id="PTHR10338">
    <property type="entry name" value="INTER-ALPHA-TRYPSIN INHIBITOR HEAVY CHAIN FAMILY MEMBER"/>
    <property type="match status" value="1"/>
</dbReference>
<dbReference type="SMART" id="SM00635">
    <property type="entry name" value="BID_2"/>
    <property type="match status" value="1"/>
</dbReference>
<dbReference type="RefSeq" id="WP_021322182.1">
    <property type="nucleotide sequence ID" value="NZ_CP025074.1"/>
</dbReference>
<dbReference type="CDD" id="cd00198">
    <property type="entry name" value="vWFA"/>
    <property type="match status" value="1"/>
</dbReference>
<feature type="domain" description="VWFA" evidence="1">
    <location>
        <begin position="199"/>
        <end position="465"/>
    </location>
</feature>
<dbReference type="Pfam" id="PF02368">
    <property type="entry name" value="Big_2"/>
    <property type="match status" value="1"/>
</dbReference>
<dbReference type="Gene3D" id="3.40.50.410">
    <property type="entry name" value="von Willebrand factor, type A domain"/>
    <property type="match status" value="1"/>
</dbReference>
<proteinExistence type="predicted"/>
<sequence>MKRWRGWLLWGMLFWLMASLWPMKAGVVYADQTEGAITFVSDEKIEGWATAPGSGNGQGNSIRYFMIRIQPKEQSGAAVSYRAEAVEAPADRNGEKKYTFSLDMRGKWPSASGTRATYQITVDAYRVLGNGKEDVYFSFPQMPYLYTRQMEASTAKLDFSLAFSQPEYAKPPNGDAQGRLDVTLIPQGAVSSPVRPPIDVVFVMDVSGSMTAMKLQSAKSALQAAVNYFKSNYNQNDRFALIPFSDGVREASVVPFGKYSNVASQLDAILNTGNSLTAGGGTNYSAALSLAKSYFTDPTRKKYIIFLTDGMPTVLNAVDTITYREVKQNFWGGYSYTGNRVTDSLSVTYELYSDGRTAGIRFTDNKGYSRRFYSDGQDYVNGWRVSWDNGYSFTYSSIEGKIRADATAVAKTLGMNNITLYSIGFGDNDEVDMDYLRSLSATAGGEARQGTTQNLTALFQQFSQLATTPAITGTIRIPLSSFGGNVAVAENGQVWLDENKQNAYISFSIPYQVGQGTPAPVTIPIPVSFKAKGTYTFTAELTYRDVYGQPQPAVTKTVTVTVKDEAPPSFTGTVKLQGLTNDVTSLIKRGATDGDDNRFRATYSLSLVGYVGNATGTISNVSIVQELPDGISVVPDDKVTTYVENGKRYAKWSFTNQTFDYSQLNKLTLSAQWVMQADFAMNSVQLPPALVTFTDSRYGTKTSTLSPPAERIGMKVRLDDFPNFYYEGDQNGLVNKWQFTSASSTIVGTTKHPNSYGLLPLPVKAMQYDPNDDGVLLVTYSNGRTVRVALKPQLSIITESGVAESGAVITEAPTVKMVGLVAGEGVKYEYQVVRNGVVSDWQPLASPYMISISDDGEYTVAVRSAGGLTRGDGTTKVAFRYKKLIRHLVLGDYDPTMNVGDTQEISVTIVPSDATNKTLAWTSSDPSVASVDQNGMVTARKPGPVTITVRATDGGNASETATIRVIDPYVPLTGMAFRNPILYMNVGDPLVEVAPELRFIPENATDNKALRSVVTSDDRFVKVVQENGKWYLQAVDVGYAIITATAEVKALDGRDIQAEATVIVRSPSTNQNGGNGGKW</sequence>
<dbReference type="InterPro" id="IPR050934">
    <property type="entry name" value="ITIH"/>
</dbReference>
<evidence type="ECO:0000313" key="2">
    <source>
        <dbReference type="EMBL" id="AUI37653.1"/>
    </source>
</evidence>
<dbReference type="SMART" id="SM00327">
    <property type="entry name" value="VWA"/>
    <property type="match status" value="1"/>
</dbReference>
<reference evidence="2 3" key="1">
    <citation type="submission" date="2018-02" db="EMBL/GenBank/DDBJ databases">
        <title>Complete genome and methylome analysis of Bacillus caldolyticus.</title>
        <authorList>
            <person name="Fomenkov A.I."/>
            <person name="Mersha F."/>
            <person name="Vincze T."/>
            <person name="Roberts R.J."/>
        </authorList>
    </citation>
    <scope>NUCLEOTIDE SEQUENCE [LARGE SCALE GENOMIC DNA]</scope>
    <source>
        <strain evidence="2 3">NEB414</strain>
    </source>
</reference>
<dbReference type="InterPro" id="IPR008964">
    <property type="entry name" value="Invasin/intimin_cell_adhesion"/>
</dbReference>
<dbReference type="InterPro" id="IPR002035">
    <property type="entry name" value="VWF_A"/>
</dbReference>
<evidence type="ECO:0000313" key="3">
    <source>
        <dbReference type="Proteomes" id="UP000265462"/>
    </source>
</evidence>
<dbReference type="Pfam" id="PF13519">
    <property type="entry name" value="VWA_2"/>
    <property type="match status" value="1"/>
</dbReference>
<dbReference type="Gene3D" id="2.60.40.1080">
    <property type="match status" value="1"/>
</dbReference>
<accession>A0ABM6QQM4</accession>
<dbReference type="Proteomes" id="UP000265462">
    <property type="component" value="Chromosome"/>
</dbReference>
<dbReference type="SUPFAM" id="SSF53300">
    <property type="entry name" value="vWA-like"/>
    <property type="match status" value="1"/>
</dbReference>
<gene>
    <name evidence="2" type="ORF">CWI35_15065</name>
</gene>
<dbReference type="PANTHER" id="PTHR10338:SF108">
    <property type="entry name" value="INTER-ALPHA-TRYPSIN INHIBITOR HEAVY CHAIN H4-LIKE PROTEIN"/>
    <property type="match status" value="1"/>
</dbReference>
<evidence type="ECO:0000259" key="1">
    <source>
        <dbReference type="PROSITE" id="PS50234"/>
    </source>
</evidence>
<dbReference type="PROSITE" id="PS50234">
    <property type="entry name" value="VWFA"/>
    <property type="match status" value="1"/>
</dbReference>